<reference evidence="1 2" key="1">
    <citation type="submission" date="2021-04" db="EMBL/GenBank/DDBJ databases">
        <title>Pseudomonas boanensis sp. nov., a bacterium isolated from river water used for household purposes in Boane District, Mozambique.</title>
        <authorList>
            <person name="Nicklasson M."/>
            <person name="Martin-Rodriguez A.J."/>
            <person name="Thorell K."/>
            <person name="Neves L."/>
            <person name="Mussagy A."/>
            <person name="Rydberg H.A."/>
            <person name="Hernroth B."/>
            <person name="Svensson-Stadler L."/>
            <person name="Sjoling A."/>
        </authorList>
    </citation>
    <scope>NUCLEOTIDE SEQUENCE [LARGE SCALE GENOMIC DNA]</scope>
    <source>
        <strain evidence="1 2">DB1</strain>
    </source>
</reference>
<protein>
    <submittedName>
        <fullName evidence="1">Uncharacterized protein</fullName>
    </submittedName>
</protein>
<dbReference type="Proteomes" id="UP001519667">
    <property type="component" value="Unassembled WGS sequence"/>
</dbReference>
<dbReference type="EMBL" id="JAGTIS010000005">
    <property type="protein sequence ID" value="MBT8766759.1"/>
    <property type="molecule type" value="Genomic_DNA"/>
</dbReference>
<sequence>MDIKDEAAAKPTWANDEIVCMEIEAGTLNPSNLRKTIEWHGTKECDYRLFRPKFDEYGQRYPR</sequence>
<dbReference type="RefSeq" id="WP_215374123.1">
    <property type="nucleotide sequence ID" value="NZ_JAGTIS010000005.1"/>
</dbReference>
<evidence type="ECO:0000313" key="1">
    <source>
        <dbReference type="EMBL" id="MBT8766759.1"/>
    </source>
</evidence>
<evidence type="ECO:0000313" key="2">
    <source>
        <dbReference type="Proteomes" id="UP001519667"/>
    </source>
</evidence>
<keyword evidence="2" id="KW-1185">Reference proteome</keyword>
<name>A0ABS5XGG3_9GAMM</name>
<proteinExistence type="predicted"/>
<comment type="caution">
    <text evidence="1">The sequence shown here is derived from an EMBL/GenBank/DDBJ whole genome shotgun (WGS) entry which is preliminary data.</text>
</comment>
<gene>
    <name evidence="1" type="ORF">J7302_11585</name>
</gene>
<accession>A0ABS5XGG3</accession>
<organism evidence="1 2">
    <name type="scientific">Metapseudomonas boanensis</name>
    <dbReference type="NCBI Taxonomy" id="2822138"/>
    <lineage>
        <taxon>Bacteria</taxon>
        <taxon>Pseudomonadati</taxon>
        <taxon>Pseudomonadota</taxon>
        <taxon>Gammaproteobacteria</taxon>
        <taxon>Pseudomonadales</taxon>
        <taxon>Pseudomonadaceae</taxon>
        <taxon>Metapseudomonas</taxon>
    </lineage>
</organism>